<proteinExistence type="predicted"/>
<dbReference type="InParanoid" id="A0A078A4S0"/>
<dbReference type="AlphaFoldDB" id="A0A078A4S0"/>
<organism evidence="1 2">
    <name type="scientific">Stylonychia lemnae</name>
    <name type="common">Ciliate</name>
    <dbReference type="NCBI Taxonomy" id="5949"/>
    <lineage>
        <taxon>Eukaryota</taxon>
        <taxon>Sar</taxon>
        <taxon>Alveolata</taxon>
        <taxon>Ciliophora</taxon>
        <taxon>Intramacronucleata</taxon>
        <taxon>Spirotrichea</taxon>
        <taxon>Stichotrichia</taxon>
        <taxon>Sporadotrichida</taxon>
        <taxon>Oxytrichidae</taxon>
        <taxon>Stylonychinae</taxon>
        <taxon>Stylonychia</taxon>
    </lineage>
</organism>
<dbReference type="OrthoDB" id="676979at2759"/>
<reference evidence="1 2" key="1">
    <citation type="submission" date="2014-06" db="EMBL/GenBank/DDBJ databases">
        <authorList>
            <person name="Swart Estienne"/>
        </authorList>
    </citation>
    <scope>NUCLEOTIDE SEQUENCE [LARGE SCALE GENOMIC DNA]</scope>
    <source>
        <strain evidence="1 2">130c</strain>
    </source>
</reference>
<protein>
    <submittedName>
        <fullName evidence="1">Uncharacterized protein</fullName>
    </submittedName>
</protein>
<dbReference type="InterPro" id="IPR001611">
    <property type="entry name" value="Leu-rich_rpt"/>
</dbReference>
<dbReference type="EMBL" id="CCKQ01004601">
    <property type="protein sequence ID" value="CDW75764.1"/>
    <property type="molecule type" value="Genomic_DNA"/>
</dbReference>
<dbReference type="Proteomes" id="UP000039865">
    <property type="component" value="Unassembled WGS sequence"/>
</dbReference>
<gene>
    <name evidence="1" type="primary">Contig1871.g2023</name>
    <name evidence="1" type="ORF">STYLEM_4759</name>
</gene>
<dbReference type="SUPFAM" id="SSF52047">
    <property type="entry name" value="RNI-like"/>
    <property type="match status" value="1"/>
</dbReference>
<keyword evidence="2" id="KW-1185">Reference proteome</keyword>
<dbReference type="InterPro" id="IPR032675">
    <property type="entry name" value="LRR_dom_sf"/>
</dbReference>
<dbReference type="Gene3D" id="3.80.10.10">
    <property type="entry name" value="Ribonuclease Inhibitor"/>
    <property type="match status" value="1"/>
</dbReference>
<evidence type="ECO:0000313" key="2">
    <source>
        <dbReference type="Proteomes" id="UP000039865"/>
    </source>
</evidence>
<dbReference type="PROSITE" id="PS51450">
    <property type="entry name" value="LRR"/>
    <property type="match status" value="1"/>
</dbReference>
<sequence>MTTSRRLSKQMKYFVESKIQFFCPDRVFYYNFKPGFIYPARNNKIIQLPNKVHLYLWHYFPDYNQWLFNYILNREIYLVMDELNHRRTTFCFTIFKNKKIKYLKLMNGSIIGLYLNGLAACAERICFKNVVFMQICKETVKTECKYLTMKSCSNVQHLEHTKFINCEQANLVRCEIMRDNLKVFGENLKVLAIRRTFSVDNIVAKYLAFDSPFKNLRSLDLSYNQIEFQGLVNLINKGCVFANSLERMTLERNLIISSLMQIISRLQLPKIQYIDLNLNQIEWEEDEIRSYHYKIVRKIREKKLVGDKVQKIRSVEIALTEDLTIKSKSVSYNTTLLNPEELFKKYKVKEFLDPGKNLLKIPMFLHAISSYLPMRHSMVKHMQLSRDLKLKIDQYKDKISLKRDLQIKTQYFNHSFIKFMKKKNFIMNFNNITVVIYPNTDKDYLLKISEFYTKFKDSKVRFCLEMFSIDDNKVDHLSIFDYIKPLPQVTQVKCKNCQLITKKVFYMIFWKAKMIYIQDSQFKFWTWKPLHAEQFIIKRTTIWGRANIAQGMLGKCRRFEIVESFTNYLDLILKPFSNSNLREYVVKRSEVHRRGILDPLYSVSWFQTRHRFKHLTLIDIEGVISEANLISLVVYLDYFQSLTLIKIEVNHHNSFDMKFIVEQDEVIKTNIFQDFKVLELDQRMRKFVSKGRFKTERMLRNFDIKYLAKEESSEINLLNGQQSMVSMENKQYTMNTMDTGNFTYL</sequence>
<accession>A0A078A4S0</accession>
<name>A0A078A4S0_STYLE</name>
<evidence type="ECO:0000313" key="1">
    <source>
        <dbReference type="EMBL" id="CDW75764.1"/>
    </source>
</evidence>